<name>A0ABV4ANV6_9GAMM</name>
<reference evidence="1 2" key="1">
    <citation type="submission" date="2024-07" db="EMBL/GenBank/DDBJ databases">
        <title>Molecular mechanisms and environmental adaptations of flagellar loss and biofilm growth of Rhodanobacter under environmental stress.</title>
        <authorList>
            <person name="Chen M."/>
        </authorList>
    </citation>
    <scope>NUCLEOTIDE SEQUENCE [LARGE SCALE GENOMIC DNA]</scope>
    <source>
        <strain evidence="1 2">RS22</strain>
    </source>
</reference>
<evidence type="ECO:0000313" key="2">
    <source>
        <dbReference type="Proteomes" id="UP001562159"/>
    </source>
</evidence>
<comment type="caution">
    <text evidence="1">The sequence shown here is derived from an EMBL/GenBank/DDBJ whole genome shotgun (WGS) entry which is preliminary data.</text>
</comment>
<dbReference type="Proteomes" id="UP001562159">
    <property type="component" value="Unassembled WGS sequence"/>
</dbReference>
<organism evidence="1 2">
    <name type="scientific">Rhodanobacter humi</name>
    <dbReference type="NCBI Taxonomy" id="1888173"/>
    <lineage>
        <taxon>Bacteria</taxon>
        <taxon>Pseudomonadati</taxon>
        <taxon>Pseudomonadota</taxon>
        <taxon>Gammaproteobacteria</taxon>
        <taxon>Lysobacterales</taxon>
        <taxon>Rhodanobacteraceae</taxon>
        <taxon>Rhodanobacter</taxon>
    </lineage>
</organism>
<dbReference type="EMBL" id="JBGBPY010000001">
    <property type="protein sequence ID" value="MEY2181811.1"/>
    <property type="molecule type" value="Genomic_DNA"/>
</dbReference>
<keyword evidence="2" id="KW-1185">Reference proteome</keyword>
<evidence type="ECO:0000313" key="1">
    <source>
        <dbReference type="EMBL" id="MEY2181811.1"/>
    </source>
</evidence>
<gene>
    <name evidence="1" type="ORF">AB7878_05225</name>
</gene>
<evidence type="ECO:0008006" key="3">
    <source>
        <dbReference type="Google" id="ProtNLM"/>
    </source>
</evidence>
<sequence length="214" mass="23694">MFHNTKVTKKLANKIGRAADEAIDSYHARLVEQEPQITDRFLAVCQHSINRLRIGGVQWSAKTFSDRGNNSQEKRYGADFLCSFSMALPTFSVSKGFLAQAKRVEPSDSFSSKDYSDMKEQCEKMLSLSASSFVFLYSRQAGVTVIPAISVVSARTCNPHELTSKGVSAFFVDHFECFVGDRNIVIRSPSGVDGLLEELNARRGLEIVGHGEES</sequence>
<accession>A0ABV4ANV6</accession>
<protein>
    <recommendedName>
        <fullName evidence="3">Restriction endonuclease</fullName>
    </recommendedName>
</protein>
<proteinExistence type="predicted"/>